<dbReference type="EMBL" id="KB446539">
    <property type="protein sequence ID" value="EME43833.1"/>
    <property type="molecule type" value="Genomic_DNA"/>
</dbReference>
<dbReference type="OMA" id="LPCQYES"/>
<dbReference type="PANTHER" id="PTHR15032">
    <property type="entry name" value="N-ACYL-PHOSPHATIDYLETHANOLAMINE-HYDROLYZING PHOSPHOLIPASE D"/>
    <property type="match status" value="1"/>
</dbReference>
<dbReference type="HOGENOM" id="CLU_020884_2_0_1"/>
<sequence length="414" mass="45653">MVSLVTGVWLNSSGEPPVDQWVHAIESWAGTAPLSTGPTEQGERRWSHHNKGSGFNNPWPSFVDPGGPTIGRKILLRKIKGTENVPDTKAETVPVRKPVFLQERQPENESLRVTWLGHACVFAEFPTGLRVLFDPVFTPRCSPFSFMGPKRYTEQPCQVDDIPIVDVVVISHNHFDHLSEPTVKEIAKRHPNAQFFVPLGLASWFKSTGIPNVTELDWWESRDYVLGSKATSQTNGASSGNGAGTQTINATFGCLPSQHQTARSGFDRMSTLWASWSVSSGGKSLWFGGDTGYRTVPEASEGKDDYSGEFAHLPVCPAFSQIGQLRGPFDVGLVPIGAYAPRFIFSPIHANPEDAVNIMRDVNAKKALGIHWGTWILTEEDVLEPPRLVKAALKKKDMPLDRFEVCDIGESVDY</sequence>
<dbReference type="Proteomes" id="UP000016933">
    <property type="component" value="Unassembled WGS sequence"/>
</dbReference>
<gene>
    <name evidence="2" type="ORF">DOTSEDRAFT_88173</name>
</gene>
<proteinExistence type="predicted"/>
<name>N1PLC0_DOTSN</name>
<evidence type="ECO:0000313" key="3">
    <source>
        <dbReference type="Proteomes" id="UP000016933"/>
    </source>
</evidence>
<protein>
    <recommendedName>
        <fullName evidence="1">Metallo-beta-lactamase domain-containing protein</fullName>
    </recommendedName>
</protein>
<feature type="domain" description="Metallo-beta-lactamase" evidence="1">
    <location>
        <begin position="130"/>
        <end position="372"/>
    </location>
</feature>
<dbReference type="FunFam" id="3.60.15.10:FF:000048">
    <property type="entry name" value="Zn-dependent hydrolase/oxidoreductase family protein, putative"/>
    <property type="match status" value="1"/>
</dbReference>
<dbReference type="PANTHER" id="PTHR15032:SF4">
    <property type="entry name" value="N-ACYL-PHOSPHATIDYLETHANOLAMINE-HYDROLYZING PHOSPHOLIPASE D"/>
    <property type="match status" value="1"/>
</dbReference>
<dbReference type="GO" id="GO:0070292">
    <property type="term" value="P:N-acylphosphatidylethanolamine metabolic process"/>
    <property type="evidence" value="ECO:0007669"/>
    <property type="project" value="TreeGrafter"/>
</dbReference>
<dbReference type="InterPro" id="IPR036866">
    <property type="entry name" value="RibonucZ/Hydroxyglut_hydro"/>
</dbReference>
<dbReference type="Gene3D" id="3.60.15.10">
    <property type="entry name" value="Ribonuclease Z/Hydroxyacylglutathione hydrolase-like"/>
    <property type="match status" value="1"/>
</dbReference>
<dbReference type="OrthoDB" id="332863at2759"/>
<dbReference type="SUPFAM" id="SSF56281">
    <property type="entry name" value="Metallo-hydrolase/oxidoreductase"/>
    <property type="match status" value="1"/>
</dbReference>
<reference evidence="2 3" key="2">
    <citation type="journal article" date="2012" name="PLoS Pathog.">
        <title>Diverse lifestyles and strategies of plant pathogenesis encoded in the genomes of eighteen Dothideomycetes fungi.</title>
        <authorList>
            <person name="Ohm R.A."/>
            <person name="Feau N."/>
            <person name="Henrissat B."/>
            <person name="Schoch C.L."/>
            <person name="Horwitz B.A."/>
            <person name="Barry K.W."/>
            <person name="Condon B.J."/>
            <person name="Copeland A.C."/>
            <person name="Dhillon B."/>
            <person name="Glaser F."/>
            <person name="Hesse C.N."/>
            <person name="Kosti I."/>
            <person name="LaButti K."/>
            <person name="Lindquist E.A."/>
            <person name="Lucas S."/>
            <person name="Salamov A.A."/>
            <person name="Bradshaw R.E."/>
            <person name="Ciuffetti L."/>
            <person name="Hamelin R.C."/>
            <person name="Kema G.H.J."/>
            <person name="Lawrence C."/>
            <person name="Scott J.A."/>
            <person name="Spatafora J.W."/>
            <person name="Turgeon B.G."/>
            <person name="de Wit P.J.G.M."/>
            <person name="Zhong S."/>
            <person name="Goodwin S.B."/>
            <person name="Grigoriev I.V."/>
        </authorList>
    </citation>
    <scope>NUCLEOTIDE SEQUENCE [LARGE SCALE GENOMIC DNA]</scope>
    <source>
        <strain evidence="3">NZE10 / CBS 128990</strain>
    </source>
</reference>
<evidence type="ECO:0000313" key="2">
    <source>
        <dbReference type="EMBL" id="EME43833.1"/>
    </source>
</evidence>
<dbReference type="GO" id="GO:0005737">
    <property type="term" value="C:cytoplasm"/>
    <property type="evidence" value="ECO:0007669"/>
    <property type="project" value="TreeGrafter"/>
</dbReference>
<evidence type="ECO:0000259" key="1">
    <source>
        <dbReference type="Pfam" id="PF12706"/>
    </source>
</evidence>
<keyword evidence="3" id="KW-1185">Reference proteome</keyword>
<accession>N1PLC0</accession>
<dbReference type="eggNOG" id="KOG3798">
    <property type="taxonomic scope" value="Eukaryota"/>
</dbReference>
<reference evidence="3" key="1">
    <citation type="journal article" date="2012" name="PLoS Genet.">
        <title>The genomes of the fungal plant pathogens Cladosporium fulvum and Dothistroma septosporum reveal adaptation to different hosts and lifestyles but also signatures of common ancestry.</title>
        <authorList>
            <person name="de Wit P.J.G.M."/>
            <person name="van der Burgt A."/>
            <person name="Oekmen B."/>
            <person name="Stergiopoulos I."/>
            <person name="Abd-Elsalam K.A."/>
            <person name="Aerts A.L."/>
            <person name="Bahkali A.H."/>
            <person name="Beenen H.G."/>
            <person name="Chettri P."/>
            <person name="Cox M.P."/>
            <person name="Datema E."/>
            <person name="de Vries R.P."/>
            <person name="Dhillon B."/>
            <person name="Ganley A.R."/>
            <person name="Griffiths S.A."/>
            <person name="Guo Y."/>
            <person name="Hamelin R.C."/>
            <person name="Henrissat B."/>
            <person name="Kabir M.S."/>
            <person name="Jashni M.K."/>
            <person name="Kema G."/>
            <person name="Klaubauf S."/>
            <person name="Lapidus A."/>
            <person name="Levasseur A."/>
            <person name="Lindquist E."/>
            <person name="Mehrabi R."/>
            <person name="Ohm R.A."/>
            <person name="Owen T.J."/>
            <person name="Salamov A."/>
            <person name="Schwelm A."/>
            <person name="Schijlen E."/>
            <person name="Sun H."/>
            <person name="van den Burg H.A."/>
            <person name="van Ham R.C.H.J."/>
            <person name="Zhang S."/>
            <person name="Goodwin S.B."/>
            <person name="Grigoriev I.V."/>
            <person name="Collemare J."/>
            <person name="Bradshaw R.E."/>
        </authorList>
    </citation>
    <scope>NUCLEOTIDE SEQUENCE [LARGE SCALE GENOMIC DNA]</scope>
    <source>
        <strain evidence="3">NZE10 / CBS 128990</strain>
    </source>
</reference>
<dbReference type="GO" id="GO:0070291">
    <property type="term" value="P:N-acylethanolamine metabolic process"/>
    <property type="evidence" value="ECO:0007669"/>
    <property type="project" value="TreeGrafter"/>
</dbReference>
<dbReference type="GO" id="GO:0070290">
    <property type="term" value="F:N-acylphosphatidylethanolamine-specific phospholipase D activity"/>
    <property type="evidence" value="ECO:0007669"/>
    <property type="project" value="TreeGrafter"/>
</dbReference>
<dbReference type="Pfam" id="PF12706">
    <property type="entry name" value="Lactamase_B_2"/>
    <property type="match status" value="1"/>
</dbReference>
<dbReference type="InterPro" id="IPR001279">
    <property type="entry name" value="Metallo-B-lactamas"/>
</dbReference>
<organism evidence="2 3">
    <name type="scientific">Dothistroma septosporum (strain NZE10 / CBS 128990)</name>
    <name type="common">Red band needle blight fungus</name>
    <name type="synonym">Mycosphaerella pini</name>
    <dbReference type="NCBI Taxonomy" id="675120"/>
    <lineage>
        <taxon>Eukaryota</taxon>
        <taxon>Fungi</taxon>
        <taxon>Dikarya</taxon>
        <taxon>Ascomycota</taxon>
        <taxon>Pezizomycotina</taxon>
        <taxon>Dothideomycetes</taxon>
        <taxon>Dothideomycetidae</taxon>
        <taxon>Mycosphaerellales</taxon>
        <taxon>Mycosphaerellaceae</taxon>
        <taxon>Dothistroma</taxon>
    </lineage>
</organism>
<dbReference type="AlphaFoldDB" id="N1PLC0"/>